<dbReference type="Pfam" id="PF01753">
    <property type="entry name" value="zf-MYND"/>
    <property type="match status" value="1"/>
</dbReference>
<evidence type="ECO:0000313" key="7">
    <source>
        <dbReference type="EMBL" id="KAF9477092.1"/>
    </source>
</evidence>
<keyword evidence="2 4" id="KW-0863">Zinc-finger</keyword>
<dbReference type="PROSITE" id="PS01360">
    <property type="entry name" value="ZF_MYND_1"/>
    <property type="match status" value="1"/>
</dbReference>
<dbReference type="InterPro" id="IPR058518">
    <property type="entry name" value="DUF8205"/>
</dbReference>
<accession>A0A9P5YWQ1</accession>
<evidence type="ECO:0000256" key="3">
    <source>
        <dbReference type="ARBA" id="ARBA00022833"/>
    </source>
</evidence>
<dbReference type="EMBL" id="MU155272">
    <property type="protein sequence ID" value="KAF9477092.1"/>
    <property type="molecule type" value="Genomic_DNA"/>
</dbReference>
<dbReference type="PROSITE" id="PS50865">
    <property type="entry name" value="ZF_MYND_2"/>
    <property type="match status" value="1"/>
</dbReference>
<dbReference type="Proteomes" id="UP000807469">
    <property type="component" value="Unassembled WGS sequence"/>
</dbReference>
<evidence type="ECO:0000256" key="2">
    <source>
        <dbReference type="ARBA" id="ARBA00022771"/>
    </source>
</evidence>
<keyword evidence="1" id="KW-0479">Metal-binding</keyword>
<proteinExistence type="predicted"/>
<dbReference type="SUPFAM" id="SSF144232">
    <property type="entry name" value="HIT/MYND zinc finger-like"/>
    <property type="match status" value="1"/>
</dbReference>
<sequence>MSDTHDASSSSSSDVTCAACDTWVDPNEPLMRCGKCKLSSYCSKECQIMHWPIHKLRCIKTKLSPQKLVSSFTGNSYINFFIHIASIAAFSFDKTDPVIGTPYVAQCHLRMTPNASGVLTRPKSKHTPTELEDPEHIRRVYPEHTPVFVEFCVNGSEEEEEGERERVALTFLVKHSLWESMRRDELDELWEVDVCLGMINDHIRDDERNELLLRTFMTKEDVEAYERLVQLDAEEFLEEDEPPKDEEPPEDT</sequence>
<comment type="caution">
    <text evidence="7">The sequence shown here is derived from an EMBL/GenBank/DDBJ whole genome shotgun (WGS) entry which is preliminary data.</text>
</comment>
<feature type="domain" description="MYND-type" evidence="6">
    <location>
        <begin position="17"/>
        <end position="58"/>
    </location>
</feature>
<dbReference type="GO" id="GO:0008270">
    <property type="term" value="F:zinc ion binding"/>
    <property type="evidence" value="ECO:0007669"/>
    <property type="project" value="UniProtKB-KW"/>
</dbReference>
<keyword evidence="3" id="KW-0862">Zinc</keyword>
<name>A0A9P5YWQ1_9AGAR</name>
<keyword evidence="8" id="KW-1185">Reference proteome</keyword>
<organism evidence="7 8">
    <name type="scientific">Pholiota conissans</name>
    <dbReference type="NCBI Taxonomy" id="109636"/>
    <lineage>
        <taxon>Eukaryota</taxon>
        <taxon>Fungi</taxon>
        <taxon>Dikarya</taxon>
        <taxon>Basidiomycota</taxon>
        <taxon>Agaricomycotina</taxon>
        <taxon>Agaricomycetes</taxon>
        <taxon>Agaricomycetidae</taxon>
        <taxon>Agaricales</taxon>
        <taxon>Agaricineae</taxon>
        <taxon>Strophariaceae</taxon>
        <taxon>Pholiota</taxon>
    </lineage>
</organism>
<gene>
    <name evidence="7" type="ORF">BDN70DRAFT_131225</name>
</gene>
<evidence type="ECO:0000256" key="4">
    <source>
        <dbReference type="PROSITE-ProRule" id="PRU00134"/>
    </source>
</evidence>
<evidence type="ECO:0000256" key="1">
    <source>
        <dbReference type="ARBA" id="ARBA00022723"/>
    </source>
</evidence>
<evidence type="ECO:0000313" key="8">
    <source>
        <dbReference type="Proteomes" id="UP000807469"/>
    </source>
</evidence>
<dbReference type="OrthoDB" id="5231159at2759"/>
<reference evidence="7" key="1">
    <citation type="submission" date="2020-11" db="EMBL/GenBank/DDBJ databases">
        <authorList>
            <consortium name="DOE Joint Genome Institute"/>
            <person name="Ahrendt S."/>
            <person name="Riley R."/>
            <person name="Andreopoulos W."/>
            <person name="Labutti K."/>
            <person name="Pangilinan J."/>
            <person name="Ruiz-Duenas F.J."/>
            <person name="Barrasa J.M."/>
            <person name="Sanchez-Garcia M."/>
            <person name="Camarero S."/>
            <person name="Miyauchi S."/>
            <person name="Serrano A."/>
            <person name="Linde D."/>
            <person name="Babiker R."/>
            <person name="Drula E."/>
            <person name="Ayuso-Fernandez I."/>
            <person name="Pacheco R."/>
            <person name="Padilla G."/>
            <person name="Ferreira P."/>
            <person name="Barriuso J."/>
            <person name="Kellner H."/>
            <person name="Castanera R."/>
            <person name="Alfaro M."/>
            <person name="Ramirez L."/>
            <person name="Pisabarro A.G."/>
            <person name="Kuo A."/>
            <person name="Tritt A."/>
            <person name="Lipzen A."/>
            <person name="He G."/>
            <person name="Yan M."/>
            <person name="Ng V."/>
            <person name="Cullen D."/>
            <person name="Martin F."/>
            <person name="Rosso M.-N."/>
            <person name="Henrissat B."/>
            <person name="Hibbett D."/>
            <person name="Martinez A.T."/>
            <person name="Grigoriev I.V."/>
        </authorList>
    </citation>
    <scope>NUCLEOTIDE SEQUENCE</scope>
    <source>
        <strain evidence="7">CIRM-BRFM 674</strain>
    </source>
</reference>
<dbReference type="Pfam" id="PF26632">
    <property type="entry name" value="DUF8205"/>
    <property type="match status" value="1"/>
</dbReference>
<feature type="region of interest" description="Disordered" evidence="5">
    <location>
        <begin position="233"/>
        <end position="252"/>
    </location>
</feature>
<dbReference type="InterPro" id="IPR002893">
    <property type="entry name" value="Znf_MYND"/>
</dbReference>
<protein>
    <recommendedName>
        <fullName evidence="6">MYND-type domain-containing protein</fullName>
    </recommendedName>
</protein>
<evidence type="ECO:0000256" key="5">
    <source>
        <dbReference type="SAM" id="MobiDB-lite"/>
    </source>
</evidence>
<evidence type="ECO:0000259" key="6">
    <source>
        <dbReference type="PROSITE" id="PS50865"/>
    </source>
</evidence>
<dbReference type="Gene3D" id="6.10.140.2220">
    <property type="match status" value="1"/>
</dbReference>
<dbReference type="AlphaFoldDB" id="A0A9P5YWQ1"/>